<dbReference type="Proteomes" id="UP000642809">
    <property type="component" value="Unassembled WGS sequence"/>
</dbReference>
<evidence type="ECO:0000256" key="1">
    <source>
        <dbReference type="SAM" id="SignalP"/>
    </source>
</evidence>
<proteinExistence type="predicted"/>
<accession>A0A8J3CZ03</accession>
<evidence type="ECO:0000313" key="2">
    <source>
        <dbReference type="EMBL" id="GHB45051.1"/>
    </source>
</evidence>
<reference evidence="2" key="1">
    <citation type="journal article" date="2014" name="Int. J. Syst. Evol. Microbiol.">
        <title>Complete genome sequence of Corynebacterium casei LMG S-19264T (=DSM 44701T), isolated from a smear-ripened cheese.</title>
        <authorList>
            <consortium name="US DOE Joint Genome Institute (JGI-PGF)"/>
            <person name="Walter F."/>
            <person name="Albersmeier A."/>
            <person name="Kalinowski J."/>
            <person name="Ruckert C."/>
        </authorList>
    </citation>
    <scope>NUCLEOTIDE SEQUENCE</scope>
    <source>
        <strain evidence="2">KCTC 23224</strain>
    </source>
</reference>
<sequence length="217" mass="24954">MKIFTTLILILFSNLVFAQQGKIEARIYSGIQHSFFVDYGRPVVKTNGFIHPINDFTFDLYQKNALGTMSGLGFFYSLDKKNKIGFDFTRSQNVGWYDFEFTSESTGFIMDIFDMRLKNNNNTISLIYTHEGAIKNLILGTGVGIILSNRQEITIFDEFAFIESRKWQEITIPIILGYEIIKRDLVSFGIQTRTNITPIVGGIEDFMIYPYLTVKLK</sequence>
<protein>
    <recommendedName>
        <fullName evidence="4">Outer membrane protein beta-barrel domain-containing protein</fullName>
    </recommendedName>
</protein>
<dbReference type="EMBL" id="BMYF01000018">
    <property type="protein sequence ID" value="GHB45051.1"/>
    <property type="molecule type" value="Genomic_DNA"/>
</dbReference>
<evidence type="ECO:0000313" key="3">
    <source>
        <dbReference type="Proteomes" id="UP000642809"/>
    </source>
</evidence>
<comment type="caution">
    <text evidence="2">The sequence shown here is derived from an EMBL/GenBank/DDBJ whole genome shotgun (WGS) entry which is preliminary data.</text>
</comment>
<feature type="signal peptide" evidence="1">
    <location>
        <begin position="1"/>
        <end position="18"/>
    </location>
</feature>
<reference evidence="2" key="2">
    <citation type="submission" date="2020-09" db="EMBL/GenBank/DDBJ databases">
        <authorList>
            <person name="Sun Q."/>
            <person name="Kim S."/>
        </authorList>
    </citation>
    <scope>NUCLEOTIDE SEQUENCE</scope>
    <source>
        <strain evidence="2">KCTC 23224</strain>
    </source>
</reference>
<keyword evidence="1" id="KW-0732">Signal</keyword>
<name>A0A8J3CZ03_9BACT</name>
<dbReference type="RefSeq" id="WP_189583732.1">
    <property type="nucleotide sequence ID" value="NZ_BMYF01000018.1"/>
</dbReference>
<evidence type="ECO:0008006" key="4">
    <source>
        <dbReference type="Google" id="ProtNLM"/>
    </source>
</evidence>
<dbReference type="AlphaFoldDB" id="A0A8J3CZ03"/>
<gene>
    <name evidence="2" type="ORF">GCM10008106_27490</name>
</gene>
<organism evidence="2 3">
    <name type="scientific">Mongoliitalea lutea</name>
    <dbReference type="NCBI Taxonomy" id="849756"/>
    <lineage>
        <taxon>Bacteria</taxon>
        <taxon>Pseudomonadati</taxon>
        <taxon>Bacteroidota</taxon>
        <taxon>Cytophagia</taxon>
        <taxon>Cytophagales</taxon>
        <taxon>Cyclobacteriaceae</taxon>
        <taxon>Mongoliitalea</taxon>
    </lineage>
</organism>
<feature type="chain" id="PRO_5035153385" description="Outer membrane protein beta-barrel domain-containing protein" evidence="1">
    <location>
        <begin position="19"/>
        <end position="217"/>
    </location>
</feature>
<keyword evidence="3" id="KW-1185">Reference proteome</keyword>